<name>A0AAF0BNW3_RHOPA</name>
<dbReference type="InterPro" id="IPR023026">
    <property type="entry name" value="Trp_synth_beta/beta-like"/>
</dbReference>
<evidence type="ECO:0000313" key="4">
    <source>
        <dbReference type="Proteomes" id="UP000001426"/>
    </source>
</evidence>
<dbReference type="GO" id="GO:0004834">
    <property type="term" value="F:tryptophan synthase activity"/>
    <property type="evidence" value="ECO:0007669"/>
    <property type="project" value="InterPro"/>
</dbReference>
<proteinExistence type="predicted"/>
<dbReference type="InterPro" id="IPR036052">
    <property type="entry name" value="TrpB-like_PALP_sf"/>
</dbReference>
<dbReference type="GeneID" id="66892627"/>
<evidence type="ECO:0000313" key="3">
    <source>
        <dbReference type="EMBL" id="WCL91736.1"/>
    </source>
</evidence>
<dbReference type="KEGG" id="rpa:TX73_008200"/>
<dbReference type="EMBL" id="CP116810">
    <property type="protein sequence ID" value="WCL91736.1"/>
    <property type="molecule type" value="Genomic_DNA"/>
</dbReference>
<keyword evidence="4" id="KW-1185">Reference proteome</keyword>
<evidence type="ECO:0000256" key="1">
    <source>
        <dbReference type="ARBA" id="ARBA00001933"/>
    </source>
</evidence>
<evidence type="ECO:0008006" key="5">
    <source>
        <dbReference type="Google" id="ProtNLM"/>
    </source>
</evidence>
<protein>
    <recommendedName>
        <fullName evidence="5">Tryptophan synthase</fullName>
    </recommendedName>
</protein>
<dbReference type="PANTHER" id="PTHR48077">
    <property type="entry name" value="TRYPTOPHAN SYNTHASE-RELATED"/>
    <property type="match status" value="1"/>
</dbReference>
<reference evidence="3 4" key="1">
    <citation type="journal article" date="2004" name="Nat. Biotechnol.">
        <title>Complete genome sequence of the metabolically versatile photosynthetic bacterium Rhodopseudomonas palustris.</title>
        <authorList>
            <person name="Larimer F.W."/>
            <person name="Chain P."/>
            <person name="Hauser L."/>
            <person name="Lamerdin J."/>
            <person name="Malfatti S."/>
            <person name="Do L."/>
            <person name="Land M.L."/>
            <person name="Pelletier D.A."/>
            <person name="Beatty J.T."/>
            <person name="Lang A.S."/>
            <person name="Tabita F.R."/>
            <person name="Gibson J.L."/>
            <person name="Hanson T.E."/>
            <person name="Bobst C."/>
            <person name="Torres J.L."/>
            <person name="Peres C."/>
            <person name="Harrison F.H."/>
            <person name="Gibson J."/>
            <person name="Harwood C.S."/>
        </authorList>
    </citation>
    <scope>NUCLEOTIDE SEQUENCE [LARGE SCALE GENOMIC DNA]</scope>
    <source>
        <strain evidence="4">ATCC BAA-98 / CGA009</strain>
    </source>
</reference>
<dbReference type="SUPFAM" id="SSF53686">
    <property type="entry name" value="Tryptophan synthase beta subunit-like PLP-dependent enzymes"/>
    <property type="match status" value="1"/>
</dbReference>
<dbReference type="GO" id="GO:0005737">
    <property type="term" value="C:cytoplasm"/>
    <property type="evidence" value="ECO:0007669"/>
    <property type="project" value="TreeGrafter"/>
</dbReference>
<dbReference type="GO" id="GO:0052684">
    <property type="term" value="F:L-serine hydro-lyase (adding indole, L-tryptophan-forming) activity"/>
    <property type="evidence" value="ECO:0007669"/>
    <property type="project" value="TreeGrafter"/>
</dbReference>
<keyword evidence="2" id="KW-0663">Pyridoxal phosphate</keyword>
<organism evidence="3 4">
    <name type="scientific">Rhodopseudomonas palustris (strain ATCC BAA-98 / CGA009)</name>
    <dbReference type="NCBI Taxonomy" id="258594"/>
    <lineage>
        <taxon>Bacteria</taxon>
        <taxon>Pseudomonadati</taxon>
        <taxon>Pseudomonadota</taxon>
        <taxon>Alphaproteobacteria</taxon>
        <taxon>Hyphomicrobiales</taxon>
        <taxon>Nitrobacteraceae</taxon>
        <taxon>Rhodopseudomonas</taxon>
    </lineage>
</organism>
<dbReference type="PANTHER" id="PTHR48077:SF6">
    <property type="entry name" value="TRYPTOPHAN SYNTHASE"/>
    <property type="match status" value="1"/>
</dbReference>
<gene>
    <name evidence="3" type="ORF">TX73_008200</name>
</gene>
<accession>A0AAF0BNW3</accession>
<dbReference type="AlphaFoldDB" id="A0AAF0BNW3"/>
<dbReference type="Gene3D" id="3.40.50.1100">
    <property type="match status" value="1"/>
</dbReference>
<sequence>MQFARTEGIVPAPESTHAVRCAIDEALRCKEEGKSETILFNLSGHGHFDMQAYINYFEGKLVDQDYDEADLATALAGLPAVAA</sequence>
<dbReference type="RefSeq" id="WP_234931785.1">
    <property type="nucleotide sequence ID" value="NZ_CP116810.1"/>
</dbReference>
<comment type="cofactor">
    <cofactor evidence="1">
        <name>pyridoxal 5'-phosphate</name>
        <dbReference type="ChEBI" id="CHEBI:597326"/>
    </cofactor>
</comment>
<dbReference type="Proteomes" id="UP000001426">
    <property type="component" value="Chromosome"/>
</dbReference>
<evidence type="ECO:0000256" key="2">
    <source>
        <dbReference type="ARBA" id="ARBA00022898"/>
    </source>
</evidence>